<dbReference type="PANTHER" id="PTHR43235">
    <property type="entry name" value="GLUTAMINE AMIDOTRANSFERASE PB2B2.05-RELATED"/>
    <property type="match status" value="1"/>
</dbReference>
<organism evidence="2 3">
    <name type="scientific">Acidihalobacter ferrooxydans</name>
    <dbReference type="NCBI Taxonomy" id="1765967"/>
    <lineage>
        <taxon>Bacteria</taxon>
        <taxon>Pseudomonadati</taxon>
        <taxon>Pseudomonadota</taxon>
        <taxon>Gammaproteobacteria</taxon>
        <taxon>Chromatiales</taxon>
        <taxon>Ectothiorhodospiraceae</taxon>
        <taxon>Acidihalobacter</taxon>
    </lineage>
</organism>
<dbReference type="EMBL" id="CP019434">
    <property type="protein sequence ID" value="APZ44140.1"/>
    <property type="molecule type" value="Genomic_DNA"/>
</dbReference>
<accession>A0A1P8UJX6</accession>
<dbReference type="InterPro" id="IPR044668">
    <property type="entry name" value="PuuD-like"/>
</dbReference>
<dbReference type="Gene3D" id="3.40.50.880">
    <property type="match status" value="1"/>
</dbReference>
<dbReference type="Proteomes" id="UP000243807">
    <property type="component" value="Chromosome"/>
</dbReference>
<dbReference type="SUPFAM" id="SSF52317">
    <property type="entry name" value="Class I glutamine amidotransferase-like"/>
    <property type="match status" value="1"/>
</dbReference>
<protein>
    <submittedName>
        <fullName evidence="2">Uncharacterized protein</fullName>
    </submittedName>
</protein>
<sequence>MSVLVGITTFGPRPSKRHELPHGYVSAVARAGGIPVGLPAQRQPQPEVIERLDALILIGGEDMDPTLMGDIPQRPFFRLSPERDRAELALARAAIASGLPTLGICRGMQVLNVVLGGRLHLHLPEVYGEAQAHVLPEWGTIPHAVRLEPGSRLARWLDAEFVPAACSCHHQAVSRLGRGLVGVGYAADGVLEAFEHAEHPFLVGVQWHPELNAANDPQQQRLFDVLVQQARKRRATPPDPQAELHGTQPCASGV</sequence>
<evidence type="ECO:0000313" key="3">
    <source>
        <dbReference type="Proteomes" id="UP000243807"/>
    </source>
</evidence>
<dbReference type="CDD" id="cd01745">
    <property type="entry name" value="GATase1_2"/>
    <property type="match status" value="1"/>
</dbReference>
<dbReference type="GO" id="GO:0006598">
    <property type="term" value="P:polyamine catabolic process"/>
    <property type="evidence" value="ECO:0007669"/>
    <property type="project" value="TreeGrafter"/>
</dbReference>
<dbReference type="InterPro" id="IPR029062">
    <property type="entry name" value="Class_I_gatase-like"/>
</dbReference>
<dbReference type="RefSeq" id="WP_076837763.1">
    <property type="nucleotide sequence ID" value="NZ_CP019434.1"/>
</dbReference>
<dbReference type="KEGG" id="afy:BW247_14425"/>
<dbReference type="AlphaFoldDB" id="A0A1P8UJX6"/>
<dbReference type="InterPro" id="IPR011697">
    <property type="entry name" value="Peptidase_C26"/>
</dbReference>
<proteinExistence type="predicted"/>
<evidence type="ECO:0000313" key="2">
    <source>
        <dbReference type="EMBL" id="APZ44140.1"/>
    </source>
</evidence>
<dbReference type="STRING" id="1765967.BW247_14425"/>
<reference evidence="2 3" key="1">
    <citation type="submission" date="2017-01" db="EMBL/GenBank/DDBJ databases">
        <title>Draft sequence of Acidihalobacter ferrooxidans strain DSM 14175 (strain V8).</title>
        <authorList>
            <person name="Khaleque H.N."/>
            <person name="Ramsay J.P."/>
            <person name="Murphy R.J.T."/>
            <person name="Kaksonen A.H."/>
            <person name="Boxall N.J."/>
            <person name="Watkin E.L.J."/>
        </authorList>
    </citation>
    <scope>NUCLEOTIDE SEQUENCE [LARGE SCALE GENOMIC DNA]</scope>
    <source>
        <strain evidence="2 3">V8</strain>
    </source>
</reference>
<dbReference type="OrthoDB" id="9813383at2"/>
<keyword evidence="3" id="KW-1185">Reference proteome</keyword>
<evidence type="ECO:0000256" key="1">
    <source>
        <dbReference type="SAM" id="MobiDB-lite"/>
    </source>
</evidence>
<dbReference type="GO" id="GO:0033969">
    <property type="term" value="F:gamma-glutamyl-gamma-aminobutyrate hydrolase activity"/>
    <property type="evidence" value="ECO:0007669"/>
    <property type="project" value="TreeGrafter"/>
</dbReference>
<dbReference type="PANTHER" id="PTHR43235:SF1">
    <property type="entry name" value="GLUTAMINE AMIDOTRANSFERASE PB2B2.05-RELATED"/>
    <property type="match status" value="1"/>
</dbReference>
<dbReference type="Pfam" id="PF07722">
    <property type="entry name" value="Peptidase_C26"/>
    <property type="match status" value="1"/>
</dbReference>
<name>A0A1P8UJX6_9GAMM</name>
<dbReference type="PROSITE" id="PS51273">
    <property type="entry name" value="GATASE_TYPE_1"/>
    <property type="match status" value="1"/>
</dbReference>
<gene>
    <name evidence="2" type="ORF">BW247_14425</name>
</gene>
<feature type="region of interest" description="Disordered" evidence="1">
    <location>
        <begin position="231"/>
        <end position="254"/>
    </location>
</feature>
<dbReference type="GO" id="GO:0005829">
    <property type="term" value="C:cytosol"/>
    <property type="evidence" value="ECO:0007669"/>
    <property type="project" value="TreeGrafter"/>
</dbReference>